<evidence type="ECO:0000313" key="2">
    <source>
        <dbReference type="EMBL" id="MFC5601839.1"/>
    </source>
</evidence>
<dbReference type="EMBL" id="JBHSNP010000002">
    <property type="protein sequence ID" value="MFC5601839.1"/>
    <property type="molecule type" value="Genomic_DNA"/>
</dbReference>
<accession>A0ABW0TV83</accession>
<proteinExistence type="predicted"/>
<comment type="caution">
    <text evidence="2">The sequence shown here is derived from an EMBL/GenBank/DDBJ whole genome shotgun (WGS) entry which is preliminary data.</text>
</comment>
<organism evidence="2 3">
    <name type="scientific">Sporosarcina koreensis</name>
    <dbReference type="NCBI Taxonomy" id="334735"/>
    <lineage>
        <taxon>Bacteria</taxon>
        <taxon>Bacillati</taxon>
        <taxon>Bacillota</taxon>
        <taxon>Bacilli</taxon>
        <taxon>Bacillales</taxon>
        <taxon>Caryophanaceae</taxon>
        <taxon>Sporosarcina</taxon>
    </lineage>
</organism>
<name>A0ABW0TV83_9BACL</name>
<feature type="transmembrane region" description="Helical" evidence="1">
    <location>
        <begin position="12"/>
        <end position="42"/>
    </location>
</feature>
<keyword evidence="1" id="KW-0812">Transmembrane</keyword>
<keyword evidence="1" id="KW-0472">Membrane</keyword>
<dbReference type="Proteomes" id="UP001596071">
    <property type="component" value="Unassembled WGS sequence"/>
</dbReference>
<gene>
    <name evidence="2" type="ORF">ACFPTP_00975</name>
</gene>
<sequence length="183" mass="20882">MGSLFEKQSSIGYLIKIAGVVVMGWGVIQGIFTLVMMTQIGGQFMNEWGEMHYYGGSLSGTALFAFLGIIATHFLYGLLIIGFGEVIDTLQKIYFRMDPQAKRQWEEEQKEKATVSQKHEVPFWVEQEVKGYYEKMQSSVQSIEKTSDAYVFKVSVDERVEFIEVGNFEPRILSDEEAAKFNE</sequence>
<keyword evidence="3" id="KW-1185">Reference proteome</keyword>
<dbReference type="RefSeq" id="WP_381441501.1">
    <property type="nucleotide sequence ID" value="NZ_JBHSNP010000002.1"/>
</dbReference>
<evidence type="ECO:0000313" key="3">
    <source>
        <dbReference type="Proteomes" id="UP001596071"/>
    </source>
</evidence>
<feature type="transmembrane region" description="Helical" evidence="1">
    <location>
        <begin position="62"/>
        <end position="87"/>
    </location>
</feature>
<protein>
    <submittedName>
        <fullName evidence="2">Uncharacterized protein</fullName>
    </submittedName>
</protein>
<evidence type="ECO:0000256" key="1">
    <source>
        <dbReference type="SAM" id="Phobius"/>
    </source>
</evidence>
<keyword evidence="1" id="KW-1133">Transmembrane helix</keyword>
<reference evidence="3" key="1">
    <citation type="journal article" date="2019" name="Int. J. Syst. Evol. Microbiol.">
        <title>The Global Catalogue of Microorganisms (GCM) 10K type strain sequencing project: providing services to taxonomists for standard genome sequencing and annotation.</title>
        <authorList>
            <consortium name="The Broad Institute Genomics Platform"/>
            <consortium name="The Broad Institute Genome Sequencing Center for Infectious Disease"/>
            <person name="Wu L."/>
            <person name="Ma J."/>
        </authorList>
    </citation>
    <scope>NUCLEOTIDE SEQUENCE [LARGE SCALE GENOMIC DNA]</scope>
    <source>
        <strain evidence="3">KACC 11299</strain>
    </source>
</reference>